<accession>A0ABD0SDA8</accession>
<evidence type="ECO:0000313" key="2">
    <source>
        <dbReference type="EMBL" id="KAL0812008.1"/>
    </source>
</evidence>
<dbReference type="PANTHER" id="PTHR38681">
    <property type="entry name" value="RETROVIRUS-RELATED POL POLYPROTEIN FROM TRANSPOSON 412-LIKE PROTEIN-RELATED"/>
    <property type="match status" value="1"/>
</dbReference>
<protein>
    <submittedName>
        <fullName evidence="2">Uncharacterized protein</fullName>
    </submittedName>
</protein>
<feature type="region of interest" description="Disordered" evidence="1">
    <location>
        <begin position="161"/>
        <end position="209"/>
    </location>
</feature>
<name>A0ABD0SDA8_LOXSC</name>
<proteinExistence type="predicted"/>
<reference evidence="2 3" key="1">
    <citation type="submission" date="2024-06" db="EMBL/GenBank/DDBJ databases">
        <title>A chromosome-level genome assembly of beet webworm, Loxostege sticticalis.</title>
        <authorList>
            <person name="Zhang Y."/>
        </authorList>
    </citation>
    <scope>NUCLEOTIDE SEQUENCE [LARGE SCALE GENOMIC DNA]</scope>
    <source>
        <strain evidence="2">AQ028</strain>
        <tissue evidence="2">Male pupae</tissue>
    </source>
</reference>
<dbReference type="Gene3D" id="3.30.420.10">
    <property type="entry name" value="Ribonuclease H-like superfamily/Ribonuclease H"/>
    <property type="match status" value="1"/>
</dbReference>
<dbReference type="AlphaFoldDB" id="A0ABD0SDA8"/>
<dbReference type="EMBL" id="JBEDNZ010000023">
    <property type="protein sequence ID" value="KAL0812008.1"/>
    <property type="molecule type" value="Genomic_DNA"/>
</dbReference>
<dbReference type="Proteomes" id="UP001549921">
    <property type="component" value="Unassembled WGS sequence"/>
</dbReference>
<dbReference type="PANTHER" id="PTHR38681:SF1">
    <property type="entry name" value="RETROVIRUS-RELATED POL POLYPROTEIN FROM TRANSPOSON 412-LIKE PROTEIN"/>
    <property type="match status" value="1"/>
</dbReference>
<comment type="caution">
    <text evidence="2">The sequence shown here is derived from an EMBL/GenBank/DDBJ whole genome shotgun (WGS) entry which is preliminary data.</text>
</comment>
<sequence>MIERVHRQLKSALMCHRDSWLRSLPFVLLGMRTAFKEDIKATAAEMLYGESLRLPGEMLAPTLVASQPEDPADFVVQLRRKMSNVRPTAASRHCTPSSFIFKTLSSASHVFLRDDTVRRPLQPPYTGPFAIVKRSDDGKTLTLNIKGREIVVSVDRVKPAFSSHDPDQSVGLQEPARAQPPLRDLSPVQPPHPPATPTVSNQEPCTTRSGRHIKFKKQNDYFYFD</sequence>
<evidence type="ECO:0000256" key="1">
    <source>
        <dbReference type="SAM" id="MobiDB-lite"/>
    </source>
</evidence>
<organism evidence="2 3">
    <name type="scientific">Loxostege sticticalis</name>
    <name type="common">Beet webworm moth</name>
    <dbReference type="NCBI Taxonomy" id="481309"/>
    <lineage>
        <taxon>Eukaryota</taxon>
        <taxon>Metazoa</taxon>
        <taxon>Ecdysozoa</taxon>
        <taxon>Arthropoda</taxon>
        <taxon>Hexapoda</taxon>
        <taxon>Insecta</taxon>
        <taxon>Pterygota</taxon>
        <taxon>Neoptera</taxon>
        <taxon>Endopterygota</taxon>
        <taxon>Lepidoptera</taxon>
        <taxon>Glossata</taxon>
        <taxon>Ditrysia</taxon>
        <taxon>Pyraloidea</taxon>
        <taxon>Crambidae</taxon>
        <taxon>Pyraustinae</taxon>
        <taxon>Loxostege</taxon>
    </lineage>
</organism>
<dbReference type="InterPro" id="IPR036397">
    <property type="entry name" value="RNaseH_sf"/>
</dbReference>
<evidence type="ECO:0000313" key="3">
    <source>
        <dbReference type="Proteomes" id="UP001549921"/>
    </source>
</evidence>
<gene>
    <name evidence="2" type="ORF">ABMA28_009404</name>
</gene>